<keyword evidence="3" id="KW-1185">Reference proteome</keyword>
<organism evidence="2 3">
    <name type="scientific">Rosa chinensis</name>
    <name type="common">China rose</name>
    <dbReference type="NCBI Taxonomy" id="74649"/>
    <lineage>
        <taxon>Eukaryota</taxon>
        <taxon>Viridiplantae</taxon>
        <taxon>Streptophyta</taxon>
        <taxon>Embryophyta</taxon>
        <taxon>Tracheophyta</taxon>
        <taxon>Spermatophyta</taxon>
        <taxon>Magnoliopsida</taxon>
        <taxon>eudicotyledons</taxon>
        <taxon>Gunneridae</taxon>
        <taxon>Pentapetalae</taxon>
        <taxon>rosids</taxon>
        <taxon>fabids</taxon>
        <taxon>Rosales</taxon>
        <taxon>Rosaceae</taxon>
        <taxon>Rosoideae</taxon>
        <taxon>Rosoideae incertae sedis</taxon>
        <taxon>Rosa</taxon>
    </lineage>
</organism>
<dbReference type="Gramene" id="PRQ48289">
    <property type="protein sequence ID" value="PRQ48289"/>
    <property type="gene ID" value="RchiOBHm_Chr2g0109041"/>
</dbReference>
<feature type="transmembrane region" description="Helical" evidence="1">
    <location>
        <begin position="41"/>
        <end position="62"/>
    </location>
</feature>
<evidence type="ECO:0000313" key="2">
    <source>
        <dbReference type="EMBL" id="PRQ48289.1"/>
    </source>
</evidence>
<feature type="transmembrane region" description="Helical" evidence="1">
    <location>
        <begin position="6"/>
        <end position="29"/>
    </location>
</feature>
<keyword evidence="1" id="KW-0812">Transmembrane</keyword>
<proteinExistence type="predicted"/>
<accession>A0A2P6RPC0</accession>
<keyword evidence="1" id="KW-1133">Transmembrane helix</keyword>
<evidence type="ECO:0000313" key="3">
    <source>
        <dbReference type="Proteomes" id="UP000238479"/>
    </source>
</evidence>
<dbReference type="Proteomes" id="UP000238479">
    <property type="component" value="Chromosome 2"/>
</dbReference>
<dbReference type="EMBL" id="PDCK01000040">
    <property type="protein sequence ID" value="PRQ48289.1"/>
    <property type="molecule type" value="Genomic_DNA"/>
</dbReference>
<protein>
    <submittedName>
        <fullName evidence="2">Uncharacterized protein</fullName>
    </submittedName>
</protein>
<dbReference type="AlphaFoldDB" id="A0A2P6RPC0"/>
<reference evidence="2 3" key="1">
    <citation type="journal article" date="2018" name="Nat. Genet.">
        <title>The Rosa genome provides new insights in the design of modern roses.</title>
        <authorList>
            <person name="Bendahmane M."/>
        </authorList>
    </citation>
    <scope>NUCLEOTIDE SEQUENCE [LARGE SCALE GENOMIC DNA]</scope>
    <source>
        <strain evidence="3">cv. Old Blush</strain>
    </source>
</reference>
<name>A0A2P6RPC0_ROSCH</name>
<evidence type="ECO:0000256" key="1">
    <source>
        <dbReference type="SAM" id="Phobius"/>
    </source>
</evidence>
<gene>
    <name evidence="2" type="ORF">RchiOBHm_Chr2g0109041</name>
</gene>
<sequence length="66" mass="7865">MCFDKILLTFFFLWMRAVFVKVLALEWILIDNIDYKKLNMFTLIVLSSSIRCFLCLLLWILIDSIG</sequence>
<keyword evidence="1" id="KW-0472">Membrane</keyword>
<comment type="caution">
    <text evidence="2">The sequence shown here is derived from an EMBL/GenBank/DDBJ whole genome shotgun (WGS) entry which is preliminary data.</text>
</comment>